<dbReference type="OrthoDB" id="1716553at2"/>
<dbReference type="GeneID" id="98062105"/>
<accession>A0A2K9P0S5</accession>
<evidence type="ECO:0000313" key="3">
    <source>
        <dbReference type="Proteomes" id="UP000235589"/>
    </source>
</evidence>
<sequence>MAAATNKENEEKKTDVKPKKKTTKKKVQETGNEYLDYKGKKLVRVGNEIYYGNPDEPYIVTFRLEDSEDLMDLSISKRVIIELKTNEGKASKLIRQAERDGLYKAFDIGMFWLDQALESNK</sequence>
<dbReference type="Proteomes" id="UP000235589">
    <property type="component" value="Chromosome"/>
</dbReference>
<reference evidence="2 3" key="1">
    <citation type="submission" date="2017-04" db="EMBL/GenBank/DDBJ databases">
        <title>Monoglobus pectinilyticus 14 draft genome.</title>
        <authorList>
            <person name="Kim C."/>
            <person name="Rosendale D.I."/>
            <person name="Kelly W.J."/>
            <person name="Tannock G.W."/>
            <person name="Patchett M.L."/>
            <person name="Jordens J.Z."/>
        </authorList>
    </citation>
    <scope>NUCLEOTIDE SEQUENCE [LARGE SCALE GENOMIC DNA]</scope>
    <source>
        <strain evidence="2 3">14</strain>
    </source>
</reference>
<dbReference type="EMBL" id="CP020991">
    <property type="protein sequence ID" value="AUO18862.1"/>
    <property type="molecule type" value="Genomic_DNA"/>
</dbReference>
<protein>
    <submittedName>
        <fullName evidence="2">Uncharacterized protein</fullName>
    </submittedName>
</protein>
<feature type="compositionally biased region" description="Basic and acidic residues" evidence="1">
    <location>
        <begin position="7"/>
        <end position="17"/>
    </location>
</feature>
<keyword evidence="3" id="KW-1185">Reference proteome</keyword>
<gene>
    <name evidence="2" type="ORF">B9O19_00679</name>
</gene>
<proteinExistence type="predicted"/>
<dbReference type="AlphaFoldDB" id="A0A2K9P0S5"/>
<feature type="region of interest" description="Disordered" evidence="1">
    <location>
        <begin position="1"/>
        <end position="28"/>
    </location>
</feature>
<evidence type="ECO:0000256" key="1">
    <source>
        <dbReference type="SAM" id="MobiDB-lite"/>
    </source>
</evidence>
<organism evidence="2 3">
    <name type="scientific">Monoglobus pectinilyticus</name>
    <dbReference type="NCBI Taxonomy" id="1981510"/>
    <lineage>
        <taxon>Bacteria</taxon>
        <taxon>Bacillati</taxon>
        <taxon>Bacillota</taxon>
        <taxon>Clostridia</taxon>
        <taxon>Monoglobales</taxon>
        <taxon>Monoglobaceae</taxon>
        <taxon>Monoglobus</taxon>
    </lineage>
</organism>
<name>A0A2K9P0S5_9FIRM</name>
<dbReference type="RefSeq" id="WP_102365115.1">
    <property type="nucleotide sequence ID" value="NZ_CP020991.1"/>
</dbReference>
<dbReference type="KEGG" id="mpec:B9O19_00679"/>
<evidence type="ECO:0000313" key="2">
    <source>
        <dbReference type="EMBL" id="AUO18862.1"/>
    </source>
</evidence>